<name>A0A7Y0L1V3_9FIRM</name>
<dbReference type="AlphaFoldDB" id="A0A7Y0L1V3"/>
<reference evidence="1 2" key="1">
    <citation type="submission" date="2020-04" db="EMBL/GenBank/DDBJ databases">
        <authorList>
            <person name="Zhang R."/>
            <person name="Schippers A."/>
        </authorList>
    </citation>
    <scope>NUCLEOTIDE SEQUENCE [LARGE SCALE GENOMIC DNA]</scope>
    <source>
        <strain evidence="1 2">DSM 109850</strain>
    </source>
</reference>
<keyword evidence="2" id="KW-1185">Reference proteome</keyword>
<evidence type="ECO:0000313" key="2">
    <source>
        <dbReference type="Proteomes" id="UP000533476"/>
    </source>
</evidence>
<dbReference type="EMBL" id="JABBVZ010000012">
    <property type="protein sequence ID" value="NMP21762.1"/>
    <property type="molecule type" value="Genomic_DNA"/>
</dbReference>
<organism evidence="1 2">
    <name type="scientific">Sulfobacillus harzensis</name>
    <dbReference type="NCBI Taxonomy" id="2729629"/>
    <lineage>
        <taxon>Bacteria</taxon>
        <taxon>Bacillati</taxon>
        <taxon>Bacillota</taxon>
        <taxon>Clostridia</taxon>
        <taxon>Eubacteriales</taxon>
        <taxon>Clostridiales Family XVII. Incertae Sedis</taxon>
        <taxon>Sulfobacillus</taxon>
    </lineage>
</organism>
<gene>
    <name evidence="1" type="ORF">HIJ39_05275</name>
</gene>
<accession>A0A7Y0L1V3</accession>
<comment type="caution">
    <text evidence="1">The sequence shown here is derived from an EMBL/GenBank/DDBJ whole genome shotgun (WGS) entry which is preliminary data.</text>
</comment>
<evidence type="ECO:0000313" key="1">
    <source>
        <dbReference type="EMBL" id="NMP21762.1"/>
    </source>
</evidence>
<sequence length="142" mass="16903">MQHIHDNKPPLSHGTASLWVDLVFWHPKPKDARQLTAYLEEHGLGERSQTVEWLDKFTVRLAMWRGRYWYYVTPDEWQEAGKDLIAFIKKTALHYHCKKVEYDTRAFSVGITKNVRRTHRPVEALLDEQPAHDHPVWWVFSL</sequence>
<dbReference type="RefSeq" id="WP_169097455.1">
    <property type="nucleotide sequence ID" value="NZ_JABBVZ010000012.1"/>
</dbReference>
<protein>
    <submittedName>
        <fullName evidence="1">Uncharacterized protein</fullName>
    </submittedName>
</protein>
<dbReference type="Proteomes" id="UP000533476">
    <property type="component" value="Unassembled WGS sequence"/>
</dbReference>
<proteinExistence type="predicted"/>